<accession>A0A8J5XW32</accession>
<evidence type="ECO:0000313" key="4">
    <source>
        <dbReference type="EMBL" id="KAG8466540.1"/>
    </source>
</evidence>
<dbReference type="OMA" id="MNDNPYI"/>
<dbReference type="EMBL" id="JAGTXO010000007">
    <property type="protein sequence ID" value="KAG8466540.1"/>
    <property type="molecule type" value="Genomic_DNA"/>
</dbReference>
<proteinExistence type="predicted"/>
<dbReference type="Proteomes" id="UP000751190">
    <property type="component" value="Unassembled WGS sequence"/>
</dbReference>
<evidence type="ECO:0000256" key="1">
    <source>
        <dbReference type="ARBA" id="ARBA00022837"/>
    </source>
</evidence>
<dbReference type="PROSITE" id="PS00018">
    <property type="entry name" value="EF_HAND_1"/>
    <property type="match status" value="2"/>
</dbReference>
<keyword evidence="1" id="KW-0106">Calcium</keyword>
<evidence type="ECO:0000313" key="5">
    <source>
        <dbReference type="Proteomes" id="UP000751190"/>
    </source>
</evidence>
<organism evidence="4 5">
    <name type="scientific">Diacronema lutheri</name>
    <name type="common">Unicellular marine alga</name>
    <name type="synonym">Monochrysis lutheri</name>
    <dbReference type="NCBI Taxonomy" id="2081491"/>
    <lineage>
        <taxon>Eukaryota</taxon>
        <taxon>Haptista</taxon>
        <taxon>Haptophyta</taxon>
        <taxon>Pavlovophyceae</taxon>
        <taxon>Pavlovales</taxon>
        <taxon>Pavlovaceae</taxon>
        <taxon>Diacronema</taxon>
    </lineage>
</organism>
<dbReference type="InterPro" id="IPR011992">
    <property type="entry name" value="EF-hand-dom_pair"/>
</dbReference>
<reference evidence="4" key="1">
    <citation type="submission" date="2021-05" db="EMBL/GenBank/DDBJ databases">
        <title>The genome of the haptophyte Pavlova lutheri (Diacronema luteri, Pavlovales) - a model for lipid biosynthesis in eukaryotic algae.</title>
        <authorList>
            <person name="Hulatt C.J."/>
            <person name="Posewitz M.C."/>
        </authorList>
    </citation>
    <scope>NUCLEOTIDE SEQUENCE</scope>
    <source>
        <strain evidence="4">NIVA-4/92</strain>
    </source>
</reference>
<feature type="domain" description="EF-hand" evidence="3">
    <location>
        <begin position="32"/>
        <end position="67"/>
    </location>
</feature>
<evidence type="ECO:0000256" key="2">
    <source>
        <dbReference type="SAM" id="MobiDB-lite"/>
    </source>
</evidence>
<dbReference type="SUPFAM" id="SSF47473">
    <property type="entry name" value="EF-hand"/>
    <property type="match status" value="1"/>
</dbReference>
<dbReference type="PROSITE" id="PS50222">
    <property type="entry name" value="EF_HAND_2"/>
    <property type="match status" value="2"/>
</dbReference>
<dbReference type="SMART" id="SM00054">
    <property type="entry name" value="EFh"/>
    <property type="match status" value="3"/>
</dbReference>
<dbReference type="Pfam" id="PF13499">
    <property type="entry name" value="EF-hand_7"/>
    <property type="match status" value="1"/>
</dbReference>
<protein>
    <recommendedName>
        <fullName evidence="3">EF-hand domain-containing protein</fullName>
    </recommendedName>
</protein>
<name>A0A8J5XW32_DIALT</name>
<dbReference type="AlphaFoldDB" id="A0A8J5XW32"/>
<dbReference type="Gene3D" id="1.10.238.10">
    <property type="entry name" value="EF-hand"/>
    <property type="match status" value="2"/>
</dbReference>
<feature type="domain" description="EF-hand" evidence="3">
    <location>
        <begin position="128"/>
        <end position="154"/>
    </location>
</feature>
<gene>
    <name evidence="4" type="ORF">KFE25_007919</name>
</gene>
<feature type="region of interest" description="Disordered" evidence="2">
    <location>
        <begin position="1"/>
        <end position="28"/>
    </location>
</feature>
<dbReference type="InterPro" id="IPR018247">
    <property type="entry name" value="EF_Hand_1_Ca_BS"/>
</dbReference>
<comment type="caution">
    <text evidence="4">The sequence shown here is derived from an EMBL/GenBank/DDBJ whole genome shotgun (WGS) entry which is preliminary data.</text>
</comment>
<dbReference type="InterPro" id="IPR002048">
    <property type="entry name" value="EF_hand_dom"/>
</dbReference>
<dbReference type="GO" id="GO:0005509">
    <property type="term" value="F:calcium ion binding"/>
    <property type="evidence" value="ECO:0007669"/>
    <property type="project" value="InterPro"/>
</dbReference>
<keyword evidence="5" id="KW-1185">Reference proteome</keyword>
<dbReference type="OrthoDB" id="26525at2759"/>
<evidence type="ECO:0000259" key="3">
    <source>
        <dbReference type="PROSITE" id="PS50222"/>
    </source>
</evidence>
<sequence>MATHKERMALKQKEDAEKARREKERREFKEAQELESLKRVFKRLDKNADGKIDLDDLMHEFGDLAKARGGAGEGRMPYTRKEASMVLWEVDDDNDNAVDWHEFSTTFHRTRDDKTGCEPRKLFHVIEFLMHDKNGNGVIDVDECLSIMHARYGKETVDAKMQDMFKEDDDTKNIYFSKFMEVQSIVAKEAMRQTPSSVPSVRSLSFAKDPSKVLEFSGPL</sequence>